<protein>
    <submittedName>
        <fullName evidence="8">Farnesyl-diphosphate synthase</fullName>
    </submittedName>
</protein>
<evidence type="ECO:0000256" key="4">
    <source>
        <dbReference type="ARBA" id="ARBA00022723"/>
    </source>
</evidence>
<dbReference type="SFLD" id="SFLDS00005">
    <property type="entry name" value="Isoprenoid_Synthase_Type_I"/>
    <property type="match status" value="1"/>
</dbReference>
<comment type="similarity">
    <text evidence="2 7">Belongs to the FPP/GGPP synthase family.</text>
</comment>
<evidence type="ECO:0000256" key="7">
    <source>
        <dbReference type="RuleBase" id="RU004466"/>
    </source>
</evidence>
<dbReference type="InterPro" id="IPR053378">
    <property type="entry name" value="Prenyl_diphosphate_synthase"/>
</dbReference>
<dbReference type="FunFam" id="1.10.600.10:FF:000001">
    <property type="entry name" value="Geranylgeranyl diphosphate synthase"/>
    <property type="match status" value="1"/>
</dbReference>
<dbReference type="GO" id="GO:0016114">
    <property type="term" value="P:terpenoid biosynthetic process"/>
    <property type="evidence" value="ECO:0007669"/>
    <property type="project" value="UniProtKB-ARBA"/>
</dbReference>
<sequence>MTFDRELQRFDTAMQQLMAGELLVSYRDSAVPRTLVPAIDYAIAGEGKRIRPILVYRAAAVIADGAPPALDYAALALELVHTYSLIHDDLPAMDDDDLRRGRPTLHRAFNEATAILVGDGLQVQAFSMITQAPGLTSEQRVEMIARLSEASGFSGMVGGQYRDMEATGTDLDLDELQAMHAMKTGALIRAAVALGGIAAGGTSQQLQSLDAYAQHIGLAFQVIDDILDVESDSATLGKTGGKDEAAHKATYVSLLGLDGARAEAGRLLDAALAAMDALGSRADPLREVARFIVARKH</sequence>
<comment type="cofactor">
    <cofactor evidence="1">
        <name>Mg(2+)</name>
        <dbReference type="ChEBI" id="CHEBI:18420"/>
    </cofactor>
</comment>
<evidence type="ECO:0000313" key="9">
    <source>
        <dbReference type="Proteomes" id="UP000294980"/>
    </source>
</evidence>
<dbReference type="PANTHER" id="PTHR43281">
    <property type="entry name" value="FARNESYL DIPHOSPHATE SYNTHASE"/>
    <property type="match status" value="1"/>
</dbReference>
<keyword evidence="6" id="KW-0414">Isoprene biosynthesis</keyword>
<keyword evidence="3 7" id="KW-0808">Transferase</keyword>
<dbReference type="NCBIfam" id="NF045485">
    <property type="entry name" value="FPPsyn"/>
    <property type="match status" value="1"/>
</dbReference>
<proteinExistence type="inferred from homology"/>
<dbReference type="OrthoDB" id="9805316at2"/>
<dbReference type="EMBL" id="SLWX01000026">
    <property type="protein sequence ID" value="TCO70443.1"/>
    <property type="molecule type" value="Genomic_DNA"/>
</dbReference>
<dbReference type="PROSITE" id="PS00723">
    <property type="entry name" value="POLYPRENYL_SYNTHASE_1"/>
    <property type="match status" value="1"/>
</dbReference>
<dbReference type="PANTHER" id="PTHR43281:SF1">
    <property type="entry name" value="FARNESYL DIPHOSPHATE SYNTHASE"/>
    <property type="match status" value="1"/>
</dbReference>
<dbReference type="Gene3D" id="1.10.600.10">
    <property type="entry name" value="Farnesyl Diphosphate Synthase"/>
    <property type="match status" value="1"/>
</dbReference>
<dbReference type="SFLD" id="SFLDG01017">
    <property type="entry name" value="Polyprenyl_Transferase_Like"/>
    <property type="match status" value="1"/>
</dbReference>
<dbReference type="SUPFAM" id="SSF48576">
    <property type="entry name" value="Terpenoid synthases"/>
    <property type="match status" value="1"/>
</dbReference>
<dbReference type="AlphaFoldDB" id="A0A4R2KAH2"/>
<evidence type="ECO:0000256" key="1">
    <source>
        <dbReference type="ARBA" id="ARBA00001946"/>
    </source>
</evidence>
<dbReference type="GO" id="GO:0046872">
    <property type="term" value="F:metal ion binding"/>
    <property type="evidence" value="ECO:0007669"/>
    <property type="project" value="UniProtKB-KW"/>
</dbReference>
<dbReference type="CDD" id="cd00685">
    <property type="entry name" value="Trans_IPPS_HT"/>
    <property type="match status" value="1"/>
</dbReference>
<dbReference type="InterPro" id="IPR000092">
    <property type="entry name" value="Polyprenyl_synt"/>
</dbReference>
<evidence type="ECO:0000256" key="3">
    <source>
        <dbReference type="ARBA" id="ARBA00022679"/>
    </source>
</evidence>
<evidence type="ECO:0000256" key="6">
    <source>
        <dbReference type="ARBA" id="ARBA00023229"/>
    </source>
</evidence>
<evidence type="ECO:0000313" key="8">
    <source>
        <dbReference type="EMBL" id="TCO70443.1"/>
    </source>
</evidence>
<comment type="caution">
    <text evidence="8">The sequence shown here is derived from an EMBL/GenBank/DDBJ whole genome shotgun (WGS) entry which is preliminary data.</text>
</comment>
<gene>
    <name evidence="8" type="ORF">EV688_12617</name>
</gene>
<dbReference type="PROSITE" id="PS00444">
    <property type="entry name" value="POLYPRENYL_SYNTHASE_2"/>
    <property type="match status" value="1"/>
</dbReference>
<dbReference type="Proteomes" id="UP000294980">
    <property type="component" value="Unassembled WGS sequence"/>
</dbReference>
<evidence type="ECO:0000256" key="2">
    <source>
        <dbReference type="ARBA" id="ARBA00006706"/>
    </source>
</evidence>
<keyword evidence="9" id="KW-1185">Reference proteome</keyword>
<organism evidence="8 9">
    <name type="scientific">Chromatocurvus halotolerans</name>
    <dbReference type="NCBI Taxonomy" id="1132028"/>
    <lineage>
        <taxon>Bacteria</taxon>
        <taxon>Pseudomonadati</taxon>
        <taxon>Pseudomonadota</taxon>
        <taxon>Gammaproteobacteria</taxon>
        <taxon>Cellvibrionales</taxon>
        <taxon>Halieaceae</taxon>
        <taxon>Chromatocurvus</taxon>
    </lineage>
</organism>
<dbReference type="InterPro" id="IPR008949">
    <property type="entry name" value="Isoprenoid_synthase_dom_sf"/>
</dbReference>
<keyword evidence="4" id="KW-0479">Metal-binding</keyword>
<dbReference type="GO" id="GO:0008654">
    <property type="term" value="P:phospholipid biosynthetic process"/>
    <property type="evidence" value="ECO:0007669"/>
    <property type="project" value="UniProtKB-ARBA"/>
</dbReference>
<dbReference type="GO" id="GO:0004659">
    <property type="term" value="F:prenyltransferase activity"/>
    <property type="evidence" value="ECO:0007669"/>
    <property type="project" value="InterPro"/>
</dbReference>
<evidence type="ECO:0000256" key="5">
    <source>
        <dbReference type="ARBA" id="ARBA00022842"/>
    </source>
</evidence>
<accession>A0A4R2KAH2</accession>
<keyword evidence="5" id="KW-0460">Magnesium</keyword>
<dbReference type="Pfam" id="PF00348">
    <property type="entry name" value="polyprenyl_synt"/>
    <property type="match status" value="1"/>
</dbReference>
<dbReference type="InterPro" id="IPR033749">
    <property type="entry name" value="Polyprenyl_synt_CS"/>
</dbReference>
<dbReference type="GO" id="GO:0005737">
    <property type="term" value="C:cytoplasm"/>
    <property type="evidence" value="ECO:0007669"/>
    <property type="project" value="UniProtKB-ARBA"/>
</dbReference>
<name>A0A4R2KAH2_9GAMM</name>
<reference evidence="8 9" key="1">
    <citation type="submission" date="2019-03" db="EMBL/GenBank/DDBJ databases">
        <title>Genomic Encyclopedia of Type Strains, Phase IV (KMG-IV): sequencing the most valuable type-strain genomes for metagenomic binning, comparative biology and taxonomic classification.</title>
        <authorList>
            <person name="Goeker M."/>
        </authorList>
    </citation>
    <scope>NUCLEOTIDE SEQUENCE [LARGE SCALE GENOMIC DNA]</scope>
    <source>
        <strain evidence="8 9">DSM 23344</strain>
    </source>
</reference>